<evidence type="ECO:0000313" key="10">
    <source>
        <dbReference type="Proteomes" id="UP000094385"/>
    </source>
</evidence>
<evidence type="ECO:0000256" key="6">
    <source>
        <dbReference type="ARBA" id="ARBA00037968"/>
    </source>
</evidence>
<keyword evidence="3 7" id="KW-0812">Transmembrane</keyword>
<dbReference type="Gene3D" id="1.20.1250.20">
    <property type="entry name" value="MFS general substrate transporter like domains"/>
    <property type="match status" value="2"/>
</dbReference>
<dbReference type="FunFam" id="1.20.1250.20:FF:000065">
    <property type="entry name" value="Putative MFS pantothenate transporter"/>
    <property type="match status" value="1"/>
</dbReference>
<dbReference type="GO" id="GO:0016020">
    <property type="term" value="C:membrane"/>
    <property type="evidence" value="ECO:0007669"/>
    <property type="project" value="UniProtKB-SubCell"/>
</dbReference>
<feature type="transmembrane region" description="Helical" evidence="7">
    <location>
        <begin position="137"/>
        <end position="156"/>
    </location>
</feature>
<keyword evidence="2" id="KW-0813">Transport</keyword>
<comment type="similarity">
    <text evidence="6">Belongs to the major facilitator superfamily. Allantoate permease family.</text>
</comment>
<keyword evidence="5 7" id="KW-0472">Membrane</keyword>
<proteinExistence type="inferred from homology"/>
<dbReference type="STRING" id="675824.A0A1E3Q703"/>
<accession>A0A1E3Q703</accession>
<organism evidence="9 10">
    <name type="scientific">Lipomyces starkeyi NRRL Y-11557</name>
    <dbReference type="NCBI Taxonomy" id="675824"/>
    <lineage>
        <taxon>Eukaryota</taxon>
        <taxon>Fungi</taxon>
        <taxon>Dikarya</taxon>
        <taxon>Ascomycota</taxon>
        <taxon>Saccharomycotina</taxon>
        <taxon>Lipomycetes</taxon>
        <taxon>Lipomycetales</taxon>
        <taxon>Lipomycetaceae</taxon>
        <taxon>Lipomyces</taxon>
    </lineage>
</organism>
<feature type="transmembrane region" description="Helical" evidence="7">
    <location>
        <begin position="367"/>
        <end position="387"/>
    </location>
</feature>
<feature type="transmembrane region" description="Helical" evidence="7">
    <location>
        <begin position="300"/>
        <end position="321"/>
    </location>
</feature>
<feature type="transmembrane region" description="Helical" evidence="7">
    <location>
        <begin position="457"/>
        <end position="479"/>
    </location>
</feature>
<evidence type="ECO:0000313" key="9">
    <source>
        <dbReference type="EMBL" id="ODQ73479.1"/>
    </source>
</evidence>
<keyword evidence="10" id="KW-1185">Reference proteome</keyword>
<comment type="subcellular location">
    <subcellularLocation>
        <location evidence="1">Membrane</location>
        <topology evidence="1">Multi-pass membrane protein</topology>
    </subcellularLocation>
</comment>
<dbReference type="Pfam" id="PF07690">
    <property type="entry name" value="MFS_1"/>
    <property type="match status" value="1"/>
</dbReference>
<dbReference type="Proteomes" id="UP000094385">
    <property type="component" value="Unassembled WGS sequence"/>
</dbReference>
<dbReference type="PANTHER" id="PTHR43791:SF43">
    <property type="entry name" value="MAJOR FACILITATOR SUPERFAMILY (MFS) PROFILE DOMAIN-CONTAINING PROTEIN"/>
    <property type="match status" value="1"/>
</dbReference>
<feature type="transmembrane region" description="Helical" evidence="7">
    <location>
        <begin position="199"/>
        <end position="219"/>
    </location>
</feature>
<feature type="transmembrane region" description="Helical" evidence="7">
    <location>
        <begin position="110"/>
        <end position="130"/>
    </location>
</feature>
<evidence type="ECO:0000256" key="1">
    <source>
        <dbReference type="ARBA" id="ARBA00004141"/>
    </source>
</evidence>
<gene>
    <name evidence="9" type="ORF">LIPSTDRAFT_261849</name>
</gene>
<feature type="transmembrane region" description="Helical" evidence="7">
    <location>
        <begin position="333"/>
        <end position="355"/>
    </location>
</feature>
<name>A0A1E3Q703_LIPST</name>
<dbReference type="SUPFAM" id="SSF103473">
    <property type="entry name" value="MFS general substrate transporter"/>
    <property type="match status" value="1"/>
</dbReference>
<feature type="transmembrane region" description="Helical" evidence="7">
    <location>
        <begin position="231"/>
        <end position="251"/>
    </location>
</feature>
<evidence type="ECO:0000256" key="3">
    <source>
        <dbReference type="ARBA" id="ARBA00022692"/>
    </source>
</evidence>
<keyword evidence="4 7" id="KW-1133">Transmembrane helix</keyword>
<protein>
    <recommendedName>
        <fullName evidence="8">Major facilitator superfamily (MFS) profile domain-containing protein</fullName>
    </recommendedName>
</protein>
<evidence type="ECO:0000256" key="2">
    <source>
        <dbReference type="ARBA" id="ARBA00022448"/>
    </source>
</evidence>
<evidence type="ECO:0000259" key="8">
    <source>
        <dbReference type="PROSITE" id="PS50850"/>
    </source>
</evidence>
<feature type="transmembrane region" description="Helical" evidence="7">
    <location>
        <begin position="393"/>
        <end position="413"/>
    </location>
</feature>
<dbReference type="EMBL" id="KV454293">
    <property type="protein sequence ID" value="ODQ73479.1"/>
    <property type="molecule type" value="Genomic_DNA"/>
</dbReference>
<reference evidence="9 10" key="1">
    <citation type="journal article" date="2016" name="Proc. Natl. Acad. Sci. U.S.A.">
        <title>Comparative genomics of biotechnologically important yeasts.</title>
        <authorList>
            <person name="Riley R."/>
            <person name="Haridas S."/>
            <person name="Wolfe K.H."/>
            <person name="Lopes M.R."/>
            <person name="Hittinger C.T."/>
            <person name="Goeker M."/>
            <person name="Salamov A.A."/>
            <person name="Wisecaver J.H."/>
            <person name="Long T.M."/>
            <person name="Calvey C.H."/>
            <person name="Aerts A.L."/>
            <person name="Barry K.W."/>
            <person name="Choi C."/>
            <person name="Clum A."/>
            <person name="Coughlan A.Y."/>
            <person name="Deshpande S."/>
            <person name="Douglass A.P."/>
            <person name="Hanson S.J."/>
            <person name="Klenk H.-P."/>
            <person name="LaButti K.M."/>
            <person name="Lapidus A."/>
            <person name="Lindquist E.A."/>
            <person name="Lipzen A.M."/>
            <person name="Meier-Kolthoff J.P."/>
            <person name="Ohm R.A."/>
            <person name="Otillar R.P."/>
            <person name="Pangilinan J.L."/>
            <person name="Peng Y."/>
            <person name="Rokas A."/>
            <person name="Rosa C.A."/>
            <person name="Scheuner C."/>
            <person name="Sibirny A.A."/>
            <person name="Slot J.C."/>
            <person name="Stielow J.B."/>
            <person name="Sun H."/>
            <person name="Kurtzman C.P."/>
            <person name="Blackwell M."/>
            <person name="Grigoriev I.V."/>
            <person name="Jeffries T.W."/>
        </authorList>
    </citation>
    <scope>NUCLEOTIDE SEQUENCE [LARGE SCALE GENOMIC DNA]</scope>
    <source>
        <strain evidence="9 10">NRRL Y-11557</strain>
    </source>
</reference>
<dbReference type="AlphaFoldDB" id="A0A1E3Q703"/>
<dbReference type="InterPro" id="IPR020846">
    <property type="entry name" value="MFS_dom"/>
</dbReference>
<feature type="transmembrane region" description="Helical" evidence="7">
    <location>
        <begin position="425"/>
        <end position="445"/>
    </location>
</feature>
<dbReference type="InterPro" id="IPR036259">
    <property type="entry name" value="MFS_trans_sf"/>
</dbReference>
<feature type="domain" description="Major facilitator superfamily (MFS) profile" evidence="8">
    <location>
        <begin position="71"/>
        <end position="484"/>
    </location>
</feature>
<evidence type="ECO:0000256" key="7">
    <source>
        <dbReference type="SAM" id="Phobius"/>
    </source>
</evidence>
<evidence type="ECO:0000256" key="5">
    <source>
        <dbReference type="ARBA" id="ARBA00023136"/>
    </source>
</evidence>
<dbReference type="OrthoDB" id="3639251at2759"/>
<dbReference type="PANTHER" id="PTHR43791">
    <property type="entry name" value="PERMEASE-RELATED"/>
    <property type="match status" value="1"/>
</dbReference>
<dbReference type="PROSITE" id="PS50850">
    <property type="entry name" value="MFS"/>
    <property type="match status" value="1"/>
</dbReference>
<dbReference type="GO" id="GO:0022857">
    <property type="term" value="F:transmembrane transporter activity"/>
    <property type="evidence" value="ECO:0007669"/>
    <property type="project" value="InterPro"/>
</dbReference>
<evidence type="ECO:0000256" key="4">
    <source>
        <dbReference type="ARBA" id="ARBA00022989"/>
    </source>
</evidence>
<dbReference type="InterPro" id="IPR011701">
    <property type="entry name" value="MFS"/>
</dbReference>
<sequence>MGVINWIKGSVNPVPRELKYTNDEVQEKFRVFLDDEGYQPNAFRRFLAQFWDSFEKPPRYRWYLHKLDANVMFYFLLSFFIKTLDNTNISNAYVSGMQKDLALNGQQRNLFNTVFYIGYILGSIPSQFLINKVRPSVWLPCCEVAWSVLVMCIATAQSATPIYVLRFFIGLCESTTYPATAMLLGSWYRPEELAKRMSVYDLASALASMCSGFIQAGVYTSMNGLGGIAGWRWLFIIDGIIGLPICFLGFYSIPDFPNTTRVSWLSDLEKDFSVLRMAELGQKSTRKLTLRRFLSYFRNWRIYGFNWPYILFNISGTYSYFNLWLQSLHKYSVQQINLIPTAGYGMAIFTCYLSANISDRMGLRWPMLLVAVFFNFFGNLLLAIWDIPFGLKYAAFFFPEIGYPVWALILTWASEAFQDDAELRGMLSAVGNTISYSISAWLPLLAFPTPKAPHYVWGYHLMCALSFLSGIGVLFFVVMEKREKRMMGRVVNKYGLAVDPDDLMDLKMPESVVDLVREEKVAEVEAEKGKNVEVSVRVV</sequence>